<feature type="domain" description="Glucose-methanol-choline oxidoreductase N-terminal" evidence="3">
    <location>
        <begin position="280"/>
        <end position="294"/>
    </location>
</feature>
<dbReference type="PROSITE" id="PS00624">
    <property type="entry name" value="GMC_OXRED_2"/>
    <property type="match status" value="1"/>
</dbReference>
<sequence>MSIHTTLPPDLQEVDVVVAGGGTAGCIIASRLADADPKLSILVVESGRDNYNVPSVIHPVLWQGNYAPDDPRVFFHRATKEEQLADRESLVEVGNTLGGGSSVSLMMYMRGQRCDYDSWNTRGWTSDDLWPYLRKFETYHGLGKEEHHGCDGPIQVSGGPFRSMEAENDFITAMREVGYREVEDLQDLHSIGVARILKYVSPQGQRQDVAHTYLHPRLQDGRHPNLHVLVESQVVRVIFDGSRRASGVEFRPNPAMQSNPVGGPGKRTIRARKLVVLSCGTLGTPPILERSGVGSHEILKQAGVPPIASLPGVGHNYQDHNLSLYVYKADLPPEATTDGIHSGQVDISTLLASKEKILGWNGIDASSKIRPTSTELSELGPTFREVWGRDFEGVSGKPLISMVFGAGLLGDRSHAPPDQYFSVGVYTAYPYSRGHEHITGRDLDDPLDFRTGYLSDKHGFDMKVQIWAYKKQREVVRRMTIHRGEVSYRHPNFPTGSKAAYALETGEDGTPLASSPSKNLEYAPEDDAAIEDWIRHNITTCWHGIGTCKMAPKEQLGVVDENLGVHDVYGLKVADLSIVPENVCANTMNTALAIGEKAADIFIQELGLLRFPMSHHRWSLPGSAFARERSADDNLNQHPKFPNTYIGQPKARERLNLSSVFSTISEKEENREQVVKHGETLPAASGKGALSSRTENTIHVSTSRTPHVTESQVNSLPDIINDKVDAVHSPQEVASDTGLGRINTPFIPVPGVIGSLPYWQDDVRGDSRQEGLLGEAEDNLREKIETEIQPIKPDTIIARVCSTSSSYPSEGIRSPSPGRNSPQPTASTEAFIADIVQYGSLYFSASPPQFDPSSYNWSSPDLELRPSLAEELAAAGGISDNAGSRLASNEYGIDNVPLQETSGQPSKEPAQPEDMLTYCPNGNLGKSPKNLKGFLEHACAQHVPSGPDTISPPLGSTVDHPAVEASTHSENSNEALQSDSPLAGDSIHSGDTKEATTSAMAHRRSQDTANAIDATQSFHSLHRVPNVNQASKAGNTLLARAPTPNPDAPSSTRKQRIHKFKLKKGIKKACKRFKIGLCRCATPHRSENGKEPARARRAKKESIGHFWNRPKAEKKESMQRKKKARKAAGHADTGADNGCAH</sequence>
<dbReference type="InterPro" id="IPR000172">
    <property type="entry name" value="GMC_OxRdtase_N"/>
</dbReference>
<comment type="caution">
    <text evidence="4">The sequence shown here is derived from an EMBL/GenBank/DDBJ whole genome shotgun (WGS) entry which is preliminary data.</text>
</comment>
<dbReference type="GO" id="GO:0050660">
    <property type="term" value="F:flavin adenine dinucleotide binding"/>
    <property type="evidence" value="ECO:0007669"/>
    <property type="project" value="InterPro"/>
</dbReference>
<organism evidence="4 5">
    <name type="scientific">Monosporascus ibericus</name>
    <dbReference type="NCBI Taxonomy" id="155417"/>
    <lineage>
        <taxon>Eukaryota</taxon>
        <taxon>Fungi</taxon>
        <taxon>Dikarya</taxon>
        <taxon>Ascomycota</taxon>
        <taxon>Pezizomycotina</taxon>
        <taxon>Sordariomycetes</taxon>
        <taxon>Xylariomycetidae</taxon>
        <taxon>Xylariales</taxon>
        <taxon>Xylariales incertae sedis</taxon>
        <taxon>Monosporascus</taxon>
    </lineage>
</organism>
<evidence type="ECO:0000313" key="4">
    <source>
        <dbReference type="EMBL" id="RYP00238.1"/>
    </source>
</evidence>
<dbReference type="Pfam" id="PF05199">
    <property type="entry name" value="GMC_oxred_C"/>
    <property type="match status" value="1"/>
</dbReference>
<dbReference type="AlphaFoldDB" id="A0A4Q4T4G2"/>
<dbReference type="STRING" id="155417.A0A4Q4T4G2"/>
<feature type="region of interest" description="Disordered" evidence="2">
    <location>
        <begin position="944"/>
        <end position="1005"/>
    </location>
</feature>
<dbReference type="InterPro" id="IPR036188">
    <property type="entry name" value="FAD/NAD-bd_sf"/>
</dbReference>
<keyword evidence="5" id="KW-1185">Reference proteome</keyword>
<evidence type="ECO:0000256" key="2">
    <source>
        <dbReference type="SAM" id="MobiDB-lite"/>
    </source>
</evidence>
<evidence type="ECO:0000259" key="3">
    <source>
        <dbReference type="PROSITE" id="PS00624"/>
    </source>
</evidence>
<dbReference type="GO" id="GO:0016614">
    <property type="term" value="F:oxidoreductase activity, acting on CH-OH group of donors"/>
    <property type="evidence" value="ECO:0007669"/>
    <property type="project" value="InterPro"/>
</dbReference>
<dbReference type="SUPFAM" id="SSF51905">
    <property type="entry name" value="FAD/NAD(P)-binding domain"/>
    <property type="match status" value="1"/>
</dbReference>
<feature type="region of interest" description="Disordered" evidence="2">
    <location>
        <begin position="1084"/>
        <end position="1141"/>
    </location>
</feature>
<dbReference type="Gene3D" id="3.50.50.60">
    <property type="entry name" value="FAD/NAD(P)-binding domain"/>
    <property type="match status" value="1"/>
</dbReference>
<accession>A0A4Q4T4G2</accession>
<dbReference type="SUPFAM" id="SSF54373">
    <property type="entry name" value="FAD-linked reductases, C-terminal domain"/>
    <property type="match status" value="1"/>
</dbReference>
<proteinExistence type="inferred from homology"/>
<comment type="similarity">
    <text evidence="1">Belongs to the GMC oxidoreductase family.</text>
</comment>
<dbReference type="InterPro" id="IPR012132">
    <property type="entry name" value="GMC_OxRdtase"/>
</dbReference>
<dbReference type="Proteomes" id="UP000293360">
    <property type="component" value="Unassembled WGS sequence"/>
</dbReference>
<evidence type="ECO:0000256" key="1">
    <source>
        <dbReference type="ARBA" id="ARBA00010790"/>
    </source>
</evidence>
<evidence type="ECO:0000313" key="5">
    <source>
        <dbReference type="Proteomes" id="UP000293360"/>
    </source>
</evidence>
<gene>
    <name evidence="4" type="ORF">DL764_006574</name>
</gene>
<dbReference type="PANTHER" id="PTHR11552">
    <property type="entry name" value="GLUCOSE-METHANOL-CHOLINE GMC OXIDOREDUCTASE"/>
    <property type="match status" value="1"/>
</dbReference>
<dbReference type="InterPro" id="IPR007867">
    <property type="entry name" value="GMC_OxRtase_C"/>
</dbReference>
<dbReference type="OrthoDB" id="269227at2759"/>
<protein>
    <recommendedName>
        <fullName evidence="3">Glucose-methanol-choline oxidoreductase N-terminal domain-containing protein</fullName>
    </recommendedName>
</protein>
<feature type="compositionally biased region" description="Basic and acidic residues" evidence="2">
    <location>
        <begin position="1084"/>
        <end position="1094"/>
    </location>
</feature>
<dbReference type="PANTHER" id="PTHR11552:SF78">
    <property type="entry name" value="GLUCOSE-METHANOL-CHOLINE OXIDOREDUCTASE N-TERMINAL DOMAIN-CONTAINING PROTEIN"/>
    <property type="match status" value="1"/>
</dbReference>
<reference evidence="4 5" key="1">
    <citation type="submission" date="2018-06" db="EMBL/GenBank/DDBJ databases">
        <title>Complete Genomes of Monosporascus.</title>
        <authorList>
            <person name="Robinson A.J."/>
            <person name="Natvig D.O."/>
        </authorList>
    </citation>
    <scope>NUCLEOTIDE SEQUENCE [LARGE SCALE GENOMIC DNA]</scope>
    <source>
        <strain evidence="4 5">CBS 110550</strain>
    </source>
</reference>
<feature type="region of interest" description="Disordered" evidence="2">
    <location>
        <begin position="1037"/>
        <end position="1056"/>
    </location>
</feature>
<dbReference type="EMBL" id="QJNU01000395">
    <property type="protein sequence ID" value="RYP00238.1"/>
    <property type="molecule type" value="Genomic_DNA"/>
</dbReference>
<dbReference type="Pfam" id="PF00732">
    <property type="entry name" value="GMC_oxred_N"/>
    <property type="match status" value="1"/>
</dbReference>
<feature type="region of interest" description="Disordered" evidence="2">
    <location>
        <begin position="805"/>
        <end position="825"/>
    </location>
</feature>
<feature type="compositionally biased region" description="Basic and acidic residues" evidence="2">
    <location>
        <begin position="1110"/>
        <end position="1119"/>
    </location>
</feature>
<feature type="compositionally biased region" description="Polar residues" evidence="2">
    <location>
        <begin position="966"/>
        <end position="980"/>
    </location>
</feature>
<name>A0A4Q4T4G2_9PEZI</name>
<dbReference type="Gene3D" id="3.30.560.10">
    <property type="entry name" value="Glucose Oxidase, domain 3"/>
    <property type="match status" value="1"/>
</dbReference>